<organism evidence="4 5">
    <name type="scientific">Flavobacterium gillisiae</name>
    <dbReference type="NCBI Taxonomy" id="150146"/>
    <lineage>
        <taxon>Bacteria</taxon>
        <taxon>Pseudomonadati</taxon>
        <taxon>Bacteroidota</taxon>
        <taxon>Flavobacteriia</taxon>
        <taxon>Flavobacteriales</taxon>
        <taxon>Flavobacteriaceae</taxon>
        <taxon>Flavobacterium</taxon>
    </lineage>
</organism>
<dbReference type="PROSITE" id="PS50110">
    <property type="entry name" value="RESPONSE_REGULATORY"/>
    <property type="match status" value="1"/>
</dbReference>
<evidence type="ECO:0000256" key="1">
    <source>
        <dbReference type="PROSITE-ProRule" id="PRU00169"/>
    </source>
</evidence>
<feature type="domain" description="Response regulatory" evidence="2">
    <location>
        <begin position="2"/>
        <end position="114"/>
    </location>
</feature>
<feature type="modified residue" description="4-aspartylphosphate" evidence="1">
    <location>
        <position position="53"/>
    </location>
</feature>
<dbReference type="OrthoDB" id="2168082at2"/>
<dbReference type="InterPro" id="IPR011006">
    <property type="entry name" value="CheY-like_superfamily"/>
</dbReference>
<feature type="domain" description="HTH LytTR-type" evidence="3">
    <location>
        <begin position="136"/>
        <end position="234"/>
    </location>
</feature>
<dbReference type="SMART" id="SM00448">
    <property type="entry name" value="REC"/>
    <property type="match status" value="1"/>
</dbReference>
<dbReference type="GO" id="GO:0003677">
    <property type="term" value="F:DNA binding"/>
    <property type="evidence" value="ECO:0007669"/>
    <property type="project" value="InterPro"/>
</dbReference>
<evidence type="ECO:0000313" key="4">
    <source>
        <dbReference type="EMBL" id="SEA63690.1"/>
    </source>
</evidence>
<keyword evidence="5" id="KW-1185">Reference proteome</keyword>
<dbReference type="InterPro" id="IPR001789">
    <property type="entry name" value="Sig_transdc_resp-reg_receiver"/>
</dbReference>
<dbReference type="RefSeq" id="WP_091089201.1">
    <property type="nucleotide sequence ID" value="NZ_FNRD01000006.1"/>
</dbReference>
<evidence type="ECO:0000313" key="5">
    <source>
        <dbReference type="Proteomes" id="UP000198951"/>
    </source>
</evidence>
<dbReference type="SMART" id="SM00850">
    <property type="entry name" value="LytTR"/>
    <property type="match status" value="1"/>
</dbReference>
<dbReference type="Pfam" id="PF00072">
    <property type="entry name" value="Response_reg"/>
    <property type="match status" value="1"/>
</dbReference>
<dbReference type="Proteomes" id="UP000198951">
    <property type="component" value="Unassembled WGS sequence"/>
</dbReference>
<evidence type="ECO:0000259" key="2">
    <source>
        <dbReference type="PROSITE" id="PS50110"/>
    </source>
</evidence>
<reference evidence="5" key="1">
    <citation type="submission" date="2016-10" db="EMBL/GenBank/DDBJ databases">
        <authorList>
            <person name="Varghese N."/>
            <person name="Submissions S."/>
        </authorList>
    </citation>
    <scope>NUCLEOTIDE SEQUENCE [LARGE SCALE GENOMIC DNA]</scope>
    <source>
        <strain evidence="5">DSM 22376</strain>
    </source>
</reference>
<dbReference type="AlphaFoldDB" id="A0A1H4CTD8"/>
<evidence type="ECO:0000259" key="3">
    <source>
        <dbReference type="PROSITE" id="PS50930"/>
    </source>
</evidence>
<keyword evidence="1" id="KW-0597">Phosphoprotein</keyword>
<dbReference type="EMBL" id="FNRD01000006">
    <property type="protein sequence ID" value="SEA63690.1"/>
    <property type="molecule type" value="Genomic_DNA"/>
</dbReference>
<dbReference type="SUPFAM" id="SSF52172">
    <property type="entry name" value="CheY-like"/>
    <property type="match status" value="1"/>
</dbReference>
<dbReference type="PANTHER" id="PTHR37299">
    <property type="entry name" value="TRANSCRIPTIONAL REGULATOR-RELATED"/>
    <property type="match status" value="1"/>
</dbReference>
<dbReference type="PANTHER" id="PTHR37299:SF1">
    <property type="entry name" value="STAGE 0 SPORULATION PROTEIN A HOMOLOG"/>
    <property type="match status" value="1"/>
</dbReference>
<sequence length="235" mass="27240">MNCIIIDDEEMARAIMMQFITNYTDIEVLADFSNAIEAIKFLNQNEVDLIFLDIHMPNFTGFDFIQTIKNPPHIILVTSDRNFAIEAFEYECIVDYLVKPITEDRFLKAIQKAVSLKPNTAVKKIKPKKEDNANEFYVNIDRRLIKIEMASVNIVEARGDYIHIKTEGKNYVVHSTLKKIEEKLPKDLFLKVHRSFIINTNKIIDIEDNSVLIAKDVIPVSRANRPELMKRLNLL</sequence>
<dbReference type="Pfam" id="PF04397">
    <property type="entry name" value="LytTR"/>
    <property type="match status" value="1"/>
</dbReference>
<dbReference type="InterPro" id="IPR007492">
    <property type="entry name" value="LytTR_DNA-bd_dom"/>
</dbReference>
<gene>
    <name evidence="4" type="ORF">SAMN05443667_106214</name>
</gene>
<dbReference type="STRING" id="150146.SAMN05443667_106214"/>
<protein>
    <submittedName>
        <fullName evidence="4">Two component transcriptional regulator, LytTR family</fullName>
    </submittedName>
</protein>
<name>A0A1H4CTD8_9FLAO</name>
<dbReference type="PROSITE" id="PS50930">
    <property type="entry name" value="HTH_LYTTR"/>
    <property type="match status" value="1"/>
</dbReference>
<proteinExistence type="predicted"/>
<dbReference type="Gene3D" id="3.40.50.2300">
    <property type="match status" value="1"/>
</dbReference>
<dbReference type="GO" id="GO:0000156">
    <property type="term" value="F:phosphorelay response regulator activity"/>
    <property type="evidence" value="ECO:0007669"/>
    <property type="project" value="InterPro"/>
</dbReference>
<dbReference type="InterPro" id="IPR046947">
    <property type="entry name" value="LytR-like"/>
</dbReference>
<accession>A0A1H4CTD8</accession>
<dbReference type="Gene3D" id="2.40.50.1020">
    <property type="entry name" value="LytTr DNA-binding domain"/>
    <property type="match status" value="1"/>
</dbReference>